<dbReference type="EMBL" id="AP023322">
    <property type="protein sequence ID" value="BCI62571.1"/>
    <property type="molecule type" value="Genomic_DNA"/>
</dbReference>
<dbReference type="Pfam" id="PF14509">
    <property type="entry name" value="GH97_C"/>
    <property type="match status" value="1"/>
</dbReference>
<keyword evidence="10" id="KW-1185">Reference proteome</keyword>
<dbReference type="InterPro" id="IPR029483">
    <property type="entry name" value="GH97_C"/>
</dbReference>
<dbReference type="Pfam" id="PF14508">
    <property type="entry name" value="GH97_N"/>
    <property type="match status" value="1"/>
</dbReference>
<dbReference type="GO" id="GO:0030246">
    <property type="term" value="F:carbohydrate binding"/>
    <property type="evidence" value="ECO:0007669"/>
    <property type="project" value="InterPro"/>
</dbReference>
<reference evidence="10" key="1">
    <citation type="submission" date="2020-07" db="EMBL/GenBank/DDBJ databases">
        <title>Complete genome sequencing of Coprobacter sp. strain 2CBH44.</title>
        <authorList>
            <person name="Sakamoto M."/>
            <person name="Murakami T."/>
            <person name="Mori H."/>
        </authorList>
    </citation>
    <scope>NUCLEOTIDE SEQUENCE [LARGE SCALE GENOMIC DNA]</scope>
    <source>
        <strain evidence="10">2CBH44</strain>
    </source>
</reference>
<comment type="subunit">
    <text evidence="2">Monomer.</text>
</comment>
<feature type="domain" description="Glycosyl-hydrolase 97 C-terminal oligomerisation" evidence="8">
    <location>
        <begin position="574"/>
        <end position="669"/>
    </location>
</feature>
<name>A0A7G1HVL1_9BACT</name>
<dbReference type="InterPro" id="IPR019563">
    <property type="entry name" value="GH97_catalytic"/>
</dbReference>
<dbReference type="Gene3D" id="2.70.98.10">
    <property type="match status" value="1"/>
</dbReference>
<dbReference type="GO" id="GO:0016798">
    <property type="term" value="F:hydrolase activity, acting on glycosyl bonds"/>
    <property type="evidence" value="ECO:0007669"/>
    <property type="project" value="UniProtKB-KW"/>
</dbReference>
<sequence length="672" mass="77130">MGRLILVLLFFCNVTVVFSQKVFSLYSPDNCLEVRINIGEKMEYSVWKGGEKLLCNSSLSMLLGDGQKWGHRALVRKIQRRKADRNISSPFYKKAHVKDCYNELELHFRGDYGVIFRAYNDGVAYRFISTGKKSFVVKEETVEYCFPDDWKSHVAFVRTQGYHKNNLSQEGSFEDQFFKSFVNTYSHVSLSEWDRGRLALVPIVVSPGDESAICIAESDVLNYPGLYFNRSDNKNVIRGVFAPYPKEIRQGGFNDLQGVVYSREPYIARCEGARSFPWRVFIVANQECQLADNDMIYRLASPSCIEDISWIKPGKCAWEWWNDCNLTGVDFRTGLNNETYRYFIDFASSHGLEYLVIDEGWSARGQADLFSVVPEIDLEDLIYYARQKNVGIILWAGYYAFYRNMEAVCRYYSELGVKGFKIDFMDRNDQLMVAFHEEAARVAAKYKLLIDFHGTYPPTGLQRTYPNVVNFEAVQGLEHMKWAAPSVDQVTHDVTIPFIRMVAGPFDYTPGAMRNAIKSFYRPNRSYPMSQGTRCRQMAEYVVFESPLSMLCDSPTEYENDSVCTDFIVDIPTVWDSTIVLNGKIGKYVTIARKKGNVWYVGAMTDWSSRKLSLDLSFLDKGDYVMEMFQDGKNADRVATDYKRVMGIVPDNRRINIDMAPGGGCVFRISKK</sequence>
<evidence type="ECO:0000259" key="7">
    <source>
        <dbReference type="Pfam" id="PF14508"/>
    </source>
</evidence>
<evidence type="ECO:0000256" key="3">
    <source>
        <dbReference type="ARBA" id="ARBA00022801"/>
    </source>
</evidence>
<feature type="domain" description="Glycosyl-hydrolase 97 catalytic" evidence="6">
    <location>
        <begin position="320"/>
        <end position="474"/>
    </location>
</feature>
<accession>A0A7G1HVL1</accession>
<dbReference type="InterPro" id="IPR013785">
    <property type="entry name" value="Aldolase_TIM"/>
</dbReference>
<dbReference type="PANTHER" id="PTHR35803">
    <property type="entry name" value="GLUCAN 1,4-ALPHA-GLUCOSIDASE SUSB-RELATED"/>
    <property type="match status" value="1"/>
</dbReference>
<keyword evidence="5" id="KW-0326">Glycosidase</keyword>
<feature type="domain" description="Glycosyl-hydrolase 97 N-terminal" evidence="7">
    <location>
        <begin position="26"/>
        <end position="302"/>
    </location>
</feature>
<dbReference type="InterPro" id="IPR013780">
    <property type="entry name" value="Glyco_hydro_b"/>
</dbReference>
<dbReference type="Gene3D" id="3.20.20.70">
    <property type="entry name" value="Aldolase class I"/>
    <property type="match status" value="1"/>
</dbReference>
<dbReference type="SUPFAM" id="SSF51445">
    <property type="entry name" value="(Trans)glycosidases"/>
    <property type="match status" value="1"/>
</dbReference>
<keyword evidence="3" id="KW-0378">Hydrolase</keyword>
<organism evidence="9 10">
    <name type="scientific">Coprobacter secundus subsp. similis</name>
    <dbReference type="NCBI Taxonomy" id="2751153"/>
    <lineage>
        <taxon>Bacteria</taxon>
        <taxon>Pseudomonadati</taxon>
        <taxon>Bacteroidota</taxon>
        <taxon>Bacteroidia</taxon>
        <taxon>Bacteroidales</taxon>
        <taxon>Barnesiellaceae</taxon>
        <taxon>Coprobacter</taxon>
    </lineage>
</organism>
<dbReference type="KEGG" id="copr:Cop2CBH44_09240"/>
<dbReference type="InterPro" id="IPR017853">
    <property type="entry name" value="GH"/>
</dbReference>
<dbReference type="Gene3D" id="2.60.40.1180">
    <property type="entry name" value="Golgi alpha-mannosidase II"/>
    <property type="match status" value="1"/>
</dbReference>
<dbReference type="InterPro" id="IPR029486">
    <property type="entry name" value="GH97_N"/>
</dbReference>
<dbReference type="Proteomes" id="UP000594042">
    <property type="component" value="Chromosome"/>
</dbReference>
<evidence type="ECO:0000256" key="5">
    <source>
        <dbReference type="ARBA" id="ARBA00023295"/>
    </source>
</evidence>
<proteinExistence type="predicted"/>
<dbReference type="Pfam" id="PF10566">
    <property type="entry name" value="Glyco_hydro_97"/>
    <property type="match status" value="1"/>
</dbReference>
<evidence type="ECO:0000256" key="1">
    <source>
        <dbReference type="ARBA" id="ARBA00001913"/>
    </source>
</evidence>
<dbReference type="PANTHER" id="PTHR35803:SF2">
    <property type="entry name" value="RETAINING ALPHA-GALACTOSIDASE"/>
    <property type="match status" value="1"/>
</dbReference>
<comment type="cofactor">
    <cofactor evidence="1">
        <name>Ca(2+)</name>
        <dbReference type="ChEBI" id="CHEBI:29108"/>
    </cofactor>
</comment>
<evidence type="ECO:0000313" key="10">
    <source>
        <dbReference type="Proteomes" id="UP000594042"/>
    </source>
</evidence>
<evidence type="ECO:0000256" key="2">
    <source>
        <dbReference type="ARBA" id="ARBA00011245"/>
    </source>
</evidence>
<dbReference type="InterPro" id="IPR014718">
    <property type="entry name" value="GH-type_carb-bd"/>
</dbReference>
<evidence type="ECO:0000259" key="8">
    <source>
        <dbReference type="Pfam" id="PF14509"/>
    </source>
</evidence>
<evidence type="ECO:0000256" key="4">
    <source>
        <dbReference type="ARBA" id="ARBA00022837"/>
    </source>
</evidence>
<gene>
    <name evidence="9" type="ORF">Cop2CBH44_09240</name>
</gene>
<dbReference type="InterPro" id="IPR052720">
    <property type="entry name" value="Glycosyl_hydrolase_97"/>
</dbReference>
<keyword evidence="4" id="KW-0106">Calcium</keyword>
<evidence type="ECO:0000259" key="6">
    <source>
        <dbReference type="Pfam" id="PF10566"/>
    </source>
</evidence>
<evidence type="ECO:0000313" key="9">
    <source>
        <dbReference type="EMBL" id="BCI62571.1"/>
    </source>
</evidence>
<protein>
    <submittedName>
        <fullName evidence="9">Retaining alpha-galactosidase</fullName>
    </submittedName>
</protein>
<dbReference type="AlphaFoldDB" id="A0A7G1HVL1"/>
<dbReference type="RefSeq" id="WP_200755633.1">
    <property type="nucleotide sequence ID" value="NZ_AP023322.1"/>
</dbReference>